<evidence type="ECO:0000313" key="2">
    <source>
        <dbReference type="EMBL" id="KAF9967413.1"/>
    </source>
</evidence>
<evidence type="ECO:0000256" key="1">
    <source>
        <dbReference type="SAM" id="MobiDB-lite"/>
    </source>
</evidence>
<reference evidence="2" key="1">
    <citation type="journal article" date="2020" name="Fungal Divers.">
        <title>Resolving the Mortierellaceae phylogeny through synthesis of multi-gene phylogenetics and phylogenomics.</title>
        <authorList>
            <person name="Vandepol N."/>
            <person name="Liber J."/>
            <person name="Desiro A."/>
            <person name="Na H."/>
            <person name="Kennedy M."/>
            <person name="Barry K."/>
            <person name="Grigoriev I.V."/>
            <person name="Miller A.N."/>
            <person name="O'Donnell K."/>
            <person name="Stajich J.E."/>
            <person name="Bonito G."/>
        </authorList>
    </citation>
    <scope>NUCLEOTIDE SEQUENCE</scope>
    <source>
        <strain evidence="2">CK1249</strain>
    </source>
</reference>
<feature type="compositionally biased region" description="Polar residues" evidence="1">
    <location>
        <begin position="47"/>
        <end position="60"/>
    </location>
</feature>
<name>A0A9P6JGA3_MORAP</name>
<evidence type="ECO:0000313" key="3">
    <source>
        <dbReference type="Proteomes" id="UP000738359"/>
    </source>
</evidence>
<sequence length="459" mass="50743">MSNSTRAATHTETAPAPDSTDDPAPVESKSSPPSELAANATAVEGSAPTNTDQPTTSEQHQSIAAEFLALKHSTQELAEIFKRASTALTEAEQKIEATAKLTENIGVFLAENEYLSKDDAIVEQFKETIQQHASPSKAQQSRQTAKPAVRGGRRLYPKPYYFPRRPKWVLKVFEPFGLEDIQTLEEMDLQEATLKCLAADGVEDAGYIEKRVLRKIVSGSDSILQIRDKRLENYAAYAFVDILDHATPEMESVIVMNRLGAVSSRAFLKSMQKHIEAADLKLSQHIIPENVEADLEPLSKSTPNKPRLFICTPEMLERLFTKGVIRPKAVQTMILFEAEHVLKVPSHVQTIKNSLQTMGSCQVVLACHVATRDVLLAQDALAFDADKVIFSMDHANIHTARHFYYTDKSMTSTLMAQAVEMSKKHTVVVLCHGGSEAEKFKEQLSSRTQVVCAPLPASQ</sequence>
<feature type="compositionally biased region" description="Polar residues" evidence="1">
    <location>
        <begin position="1"/>
        <end position="10"/>
    </location>
</feature>
<organism evidence="2 3">
    <name type="scientific">Mortierella alpina</name>
    <name type="common">Oleaginous fungus</name>
    <name type="synonym">Mortierella renispora</name>
    <dbReference type="NCBI Taxonomy" id="64518"/>
    <lineage>
        <taxon>Eukaryota</taxon>
        <taxon>Fungi</taxon>
        <taxon>Fungi incertae sedis</taxon>
        <taxon>Mucoromycota</taxon>
        <taxon>Mortierellomycotina</taxon>
        <taxon>Mortierellomycetes</taxon>
        <taxon>Mortierellales</taxon>
        <taxon>Mortierellaceae</taxon>
        <taxon>Mortierella</taxon>
    </lineage>
</organism>
<dbReference type="OrthoDB" id="283883at2759"/>
<accession>A0A9P6JGA3</accession>
<dbReference type="Gene3D" id="3.40.50.300">
    <property type="entry name" value="P-loop containing nucleotide triphosphate hydrolases"/>
    <property type="match status" value="1"/>
</dbReference>
<dbReference type="Proteomes" id="UP000738359">
    <property type="component" value="Unassembled WGS sequence"/>
</dbReference>
<protein>
    <submittedName>
        <fullName evidence="2">Uncharacterized protein</fullName>
    </submittedName>
</protein>
<proteinExistence type="predicted"/>
<comment type="caution">
    <text evidence="2">The sequence shown here is derived from an EMBL/GenBank/DDBJ whole genome shotgun (WGS) entry which is preliminary data.</text>
</comment>
<keyword evidence="3" id="KW-1185">Reference proteome</keyword>
<dbReference type="InterPro" id="IPR027417">
    <property type="entry name" value="P-loop_NTPase"/>
</dbReference>
<feature type="region of interest" description="Disordered" evidence="1">
    <location>
        <begin position="1"/>
        <end position="60"/>
    </location>
</feature>
<dbReference type="AlphaFoldDB" id="A0A9P6JGA3"/>
<dbReference type="EMBL" id="JAAAHY010000080">
    <property type="protein sequence ID" value="KAF9967413.1"/>
    <property type="molecule type" value="Genomic_DNA"/>
</dbReference>
<feature type="compositionally biased region" description="Low complexity" evidence="1">
    <location>
        <begin position="11"/>
        <end position="25"/>
    </location>
</feature>
<gene>
    <name evidence="2" type="ORF">BGZ70_009660</name>
</gene>